<dbReference type="GO" id="GO:0046872">
    <property type="term" value="F:metal ion binding"/>
    <property type="evidence" value="ECO:0007669"/>
    <property type="project" value="UniProtKB-KW"/>
</dbReference>
<accession>A0A1I0SQ00</accession>
<name>A0A1I0SQ00_9SPHI</name>
<dbReference type="Proteomes" id="UP000198836">
    <property type="component" value="Unassembled WGS sequence"/>
</dbReference>
<dbReference type="SUPFAM" id="SSF54862">
    <property type="entry name" value="4Fe-4S ferredoxins"/>
    <property type="match status" value="1"/>
</dbReference>
<keyword evidence="3" id="KW-0408">Iron</keyword>
<evidence type="ECO:0000256" key="3">
    <source>
        <dbReference type="ARBA" id="ARBA00023004"/>
    </source>
</evidence>
<dbReference type="InterPro" id="IPR017896">
    <property type="entry name" value="4Fe4S_Fe-S-bd"/>
</dbReference>
<evidence type="ECO:0000256" key="2">
    <source>
        <dbReference type="ARBA" id="ARBA00022723"/>
    </source>
</evidence>
<dbReference type="InterPro" id="IPR017900">
    <property type="entry name" value="4Fe4S_Fe_S_CS"/>
</dbReference>
<keyword evidence="4" id="KW-0411">Iron-sulfur</keyword>
<dbReference type="PANTHER" id="PTHR43687:SF1">
    <property type="entry name" value="FERREDOXIN III"/>
    <property type="match status" value="1"/>
</dbReference>
<dbReference type="PROSITE" id="PS00198">
    <property type="entry name" value="4FE4S_FER_1"/>
    <property type="match status" value="1"/>
</dbReference>
<feature type="domain" description="4Fe-4S ferredoxin-type" evidence="5">
    <location>
        <begin position="52"/>
        <end position="79"/>
    </location>
</feature>
<dbReference type="Pfam" id="PF12838">
    <property type="entry name" value="Fer4_7"/>
    <property type="match status" value="1"/>
</dbReference>
<dbReference type="PROSITE" id="PS51379">
    <property type="entry name" value="4FE4S_FER_2"/>
    <property type="match status" value="2"/>
</dbReference>
<reference evidence="7" key="1">
    <citation type="submission" date="2016-10" db="EMBL/GenBank/DDBJ databases">
        <authorList>
            <person name="Varghese N."/>
            <person name="Submissions S."/>
        </authorList>
    </citation>
    <scope>NUCLEOTIDE SEQUENCE [LARGE SCALE GENOMIC DNA]</scope>
    <source>
        <strain evidence="7">DSM 18130</strain>
    </source>
</reference>
<proteinExistence type="predicted"/>
<protein>
    <submittedName>
        <fullName evidence="6">Ferredoxin</fullName>
    </submittedName>
</protein>
<gene>
    <name evidence="6" type="ORF">SAMN04488511_102332</name>
</gene>
<feature type="domain" description="4Fe-4S ferredoxin-type" evidence="5">
    <location>
        <begin position="22"/>
        <end position="51"/>
    </location>
</feature>
<evidence type="ECO:0000259" key="5">
    <source>
        <dbReference type="PROSITE" id="PS51379"/>
    </source>
</evidence>
<dbReference type="Gene3D" id="3.30.70.20">
    <property type="match status" value="1"/>
</dbReference>
<evidence type="ECO:0000313" key="6">
    <source>
        <dbReference type="EMBL" id="SFA41487.1"/>
    </source>
</evidence>
<dbReference type="AlphaFoldDB" id="A0A1I0SQ00"/>
<dbReference type="EMBL" id="FOJM01000002">
    <property type="protein sequence ID" value="SFA41487.1"/>
    <property type="molecule type" value="Genomic_DNA"/>
</dbReference>
<dbReference type="RefSeq" id="WP_090980624.1">
    <property type="nucleotide sequence ID" value="NZ_FOJM01000002.1"/>
</dbReference>
<keyword evidence="2" id="KW-0479">Metal-binding</keyword>
<dbReference type="STRING" id="332999.SAMN04488511_102332"/>
<sequence length="228" mass="25441">MVTKIFDSGSTKVFEGTGLNPGKITFEGDACIQCGLCVPECPNDALLYDETLLFYPNRCTLDGSCAEVCPVEAIICEGDQQCKEDALNDFFADVSSDATTVGISESSGSANQRVRNYSWIFFKQIYGLWRWTSYEIGTQKRVLMPSGQREWHWEEIKHDHITWTGNYTGYEMTGVVDASPATLGIYYSGITLQTTFTVHLICNGFPFPSSFSVQSKQVWHVDAPFIGQ</sequence>
<dbReference type="InterPro" id="IPR050572">
    <property type="entry name" value="Fe-S_Ferredoxin"/>
</dbReference>
<evidence type="ECO:0000313" key="7">
    <source>
        <dbReference type="Proteomes" id="UP000198836"/>
    </source>
</evidence>
<dbReference type="GO" id="GO:0051539">
    <property type="term" value="F:4 iron, 4 sulfur cluster binding"/>
    <property type="evidence" value="ECO:0007669"/>
    <property type="project" value="UniProtKB-KW"/>
</dbReference>
<evidence type="ECO:0000256" key="1">
    <source>
        <dbReference type="ARBA" id="ARBA00022485"/>
    </source>
</evidence>
<keyword evidence="1" id="KW-0004">4Fe-4S</keyword>
<evidence type="ECO:0000256" key="4">
    <source>
        <dbReference type="ARBA" id="ARBA00023014"/>
    </source>
</evidence>
<dbReference type="OrthoDB" id="9803397at2"/>
<organism evidence="6 7">
    <name type="scientific">Pedobacter suwonensis</name>
    <dbReference type="NCBI Taxonomy" id="332999"/>
    <lineage>
        <taxon>Bacteria</taxon>
        <taxon>Pseudomonadati</taxon>
        <taxon>Bacteroidota</taxon>
        <taxon>Sphingobacteriia</taxon>
        <taxon>Sphingobacteriales</taxon>
        <taxon>Sphingobacteriaceae</taxon>
        <taxon>Pedobacter</taxon>
    </lineage>
</organism>
<dbReference type="PANTHER" id="PTHR43687">
    <property type="entry name" value="ADENYLYLSULFATE REDUCTASE, BETA SUBUNIT"/>
    <property type="match status" value="1"/>
</dbReference>
<keyword evidence="7" id="KW-1185">Reference proteome</keyword>